<evidence type="ECO:0000313" key="2">
    <source>
        <dbReference type="EMBL" id="KAF8879534.1"/>
    </source>
</evidence>
<proteinExistence type="predicted"/>
<protein>
    <recommendedName>
        <fullName evidence="4">HNH nuclease domain-containing protein</fullName>
    </recommendedName>
</protein>
<dbReference type="OrthoDB" id="3267100at2759"/>
<evidence type="ECO:0008006" key="4">
    <source>
        <dbReference type="Google" id="ProtNLM"/>
    </source>
</evidence>
<evidence type="ECO:0000313" key="3">
    <source>
        <dbReference type="Proteomes" id="UP000724874"/>
    </source>
</evidence>
<comment type="caution">
    <text evidence="2">The sequence shown here is derived from an EMBL/GenBank/DDBJ whole genome shotgun (WGS) entry which is preliminary data.</text>
</comment>
<dbReference type="AlphaFoldDB" id="A0A9P5TIL7"/>
<accession>A0A9P5TIL7</accession>
<dbReference type="Proteomes" id="UP000724874">
    <property type="component" value="Unassembled WGS sequence"/>
</dbReference>
<gene>
    <name evidence="2" type="ORF">CPB84DRAFT_1793290</name>
</gene>
<evidence type="ECO:0000256" key="1">
    <source>
        <dbReference type="SAM" id="MobiDB-lite"/>
    </source>
</evidence>
<name>A0A9P5TIL7_GYMJU</name>
<organism evidence="2 3">
    <name type="scientific">Gymnopilus junonius</name>
    <name type="common">Spectacular rustgill mushroom</name>
    <name type="synonym">Gymnopilus spectabilis subsp. junonius</name>
    <dbReference type="NCBI Taxonomy" id="109634"/>
    <lineage>
        <taxon>Eukaryota</taxon>
        <taxon>Fungi</taxon>
        <taxon>Dikarya</taxon>
        <taxon>Basidiomycota</taxon>
        <taxon>Agaricomycotina</taxon>
        <taxon>Agaricomycetes</taxon>
        <taxon>Agaricomycetidae</taxon>
        <taxon>Agaricales</taxon>
        <taxon>Agaricineae</taxon>
        <taxon>Hymenogastraceae</taxon>
        <taxon>Gymnopilus</taxon>
    </lineage>
</organism>
<keyword evidence="3" id="KW-1185">Reference proteome</keyword>
<reference evidence="2" key="1">
    <citation type="submission" date="2020-11" db="EMBL/GenBank/DDBJ databases">
        <authorList>
            <consortium name="DOE Joint Genome Institute"/>
            <person name="Ahrendt S."/>
            <person name="Riley R."/>
            <person name="Andreopoulos W."/>
            <person name="LaButti K."/>
            <person name="Pangilinan J."/>
            <person name="Ruiz-duenas F.J."/>
            <person name="Barrasa J.M."/>
            <person name="Sanchez-Garcia M."/>
            <person name="Camarero S."/>
            <person name="Miyauchi S."/>
            <person name="Serrano A."/>
            <person name="Linde D."/>
            <person name="Babiker R."/>
            <person name="Drula E."/>
            <person name="Ayuso-Fernandez I."/>
            <person name="Pacheco R."/>
            <person name="Padilla G."/>
            <person name="Ferreira P."/>
            <person name="Barriuso J."/>
            <person name="Kellner H."/>
            <person name="Castanera R."/>
            <person name="Alfaro M."/>
            <person name="Ramirez L."/>
            <person name="Pisabarro A.G."/>
            <person name="Kuo A."/>
            <person name="Tritt A."/>
            <person name="Lipzen A."/>
            <person name="He G."/>
            <person name="Yan M."/>
            <person name="Ng V."/>
            <person name="Cullen D."/>
            <person name="Martin F."/>
            <person name="Rosso M.-N."/>
            <person name="Henrissat B."/>
            <person name="Hibbett D."/>
            <person name="Martinez A.T."/>
            <person name="Grigoriev I.V."/>
        </authorList>
    </citation>
    <scope>NUCLEOTIDE SEQUENCE</scope>
    <source>
        <strain evidence="2">AH 44721</strain>
    </source>
</reference>
<sequence length="334" mass="36833">MRPPPNPQNIHVVLNPKAGGDVFLDMPFAEIRHLSFSPSRLLHYFCFIVLGLKGTLHDNDDKVVALEGEEGGAISTKIEAGRTYLYHVEGDESSFTSSLVDPEAVRELGSNVSSTSEGHDTAFRTRLIERDGSGIFSGTFPDYCHGQHIIAHSKGADWLNLIIENRTPYDNDNMSGFDRVNDPRNGFLDSPNIHLSISKRNVFIFKTPNCYLHREDIPLAAPNHDIYPGSMAPLDSRFTMMLAVDSPGPKSLHIESPSDAMFAEPSANDLPSGLLLDYFNAAVLLKNYLKGNETLNSSPFPRPPAVPVVCQQTFIPRSDNRKSLNHTPPPPGTK</sequence>
<dbReference type="EMBL" id="JADNYJ010000148">
    <property type="protein sequence ID" value="KAF8879534.1"/>
    <property type="molecule type" value="Genomic_DNA"/>
</dbReference>
<feature type="region of interest" description="Disordered" evidence="1">
    <location>
        <begin position="314"/>
        <end position="334"/>
    </location>
</feature>